<dbReference type="Proteomes" id="UP000230750">
    <property type="component" value="Unassembled WGS sequence"/>
</dbReference>
<protein>
    <submittedName>
        <fullName evidence="2">Uncharacterized protein</fullName>
    </submittedName>
</protein>
<evidence type="ECO:0000313" key="2">
    <source>
        <dbReference type="EMBL" id="PIK46832.1"/>
    </source>
</evidence>
<feature type="region of interest" description="Disordered" evidence="1">
    <location>
        <begin position="80"/>
        <end position="108"/>
    </location>
</feature>
<accession>A0A2G8KFQ7</accession>
<feature type="compositionally biased region" description="Basic and acidic residues" evidence="1">
    <location>
        <begin position="41"/>
        <end position="53"/>
    </location>
</feature>
<feature type="region of interest" description="Disordered" evidence="1">
    <location>
        <begin position="130"/>
        <end position="167"/>
    </location>
</feature>
<name>A0A2G8KFQ7_STIJA</name>
<evidence type="ECO:0000313" key="3">
    <source>
        <dbReference type="Proteomes" id="UP000230750"/>
    </source>
</evidence>
<keyword evidence="3" id="KW-1185">Reference proteome</keyword>
<dbReference type="EMBL" id="MRZV01000618">
    <property type="protein sequence ID" value="PIK46832.1"/>
    <property type="molecule type" value="Genomic_DNA"/>
</dbReference>
<sequence length="167" mass="18258">MSGSRSTGVVVPGVVRTQRRAPGAWVRRGPGSGETPGPARLEGKAEPRFHSRSETAPGAGNQSYTIDCWVLRDWLRRARARRERGRRGRSPVRRSPNGIQNWSRSREPTRVIQFTTTTTFTTRLTTARPQNGVAGAEARPADPLTGAAAGPEAGNRRDYQCRAPRTG</sequence>
<organism evidence="2 3">
    <name type="scientific">Stichopus japonicus</name>
    <name type="common">Sea cucumber</name>
    <dbReference type="NCBI Taxonomy" id="307972"/>
    <lineage>
        <taxon>Eukaryota</taxon>
        <taxon>Metazoa</taxon>
        <taxon>Echinodermata</taxon>
        <taxon>Eleutherozoa</taxon>
        <taxon>Echinozoa</taxon>
        <taxon>Holothuroidea</taxon>
        <taxon>Aspidochirotacea</taxon>
        <taxon>Aspidochirotida</taxon>
        <taxon>Stichopodidae</taxon>
        <taxon>Apostichopus</taxon>
    </lineage>
</organism>
<feature type="region of interest" description="Disordered" evidence="1">
    <location>
        <begin position="1"/>
        <end position="62"/>
    </location>
</feature>
<comment type="caution">
    <text evidence="2">The sequence shown here is derived from an EMBL/GenBank/DDBJ whole genome shotgun (WGS) entry which is preliminary data.</text>
</comment>
<dbReference type="AlphaFoldDB" id="A0A2G8KFQ7"/>
<proteinExistence type="predicted"/>
<evidence type="ECO:0000256" key="1">
    <source>
        <dbReference type="SAM" id="MobiDB-lite"/>
    </source>
</evidence>
<reference evidence="2 3" key="1">
    <citation type="journal article" date="2017" name="PLoS Biol.">
        <title>The sea cucumber genome provides insights into morphological evolution and visceral regeneration.</title>
        <authorList>
            <person name="Zhang X."/>
            <person name="Sun L."/>
            <person name="Yuan J."/>
            <person name="Sun Y."/>
            <person name="Gao Y."/>
            <person name="Zhang L."/>
            <person name="Li S."/>
            <person name="Dai H."/>
            <person name="Hamel J.F."/>
            <person name="Liu C."/>
            <person name="Yu Y."/>
            <person name="Liu S."/>
            <person name="Lin W."/>
            <person name="Guo K."/>
            <person name="Jin S."/>
            <person name="Xu P."/>
            <person name="Storey K.B."/>
            <person name="Huan P."/>
            <person name="Zhang T."/>
            <person name="Zhou Y."/>
            <person name="Zhang J."/>
            <person name="Lin C."/>
            <person name="Li X."/>
            <person name="Xing L."/>
            <person name="Huo D."/>
            <person name="Sun M."/>
            <person name="Wang L."/>
            <person name="Mercier A."/>
            <person name="Li F."/>
            <person name="Yang H."/>
            <person name="Xiang J."/>
        </authorList>
    </citation>
    <scope>NUCLEOTIDE SEQUENCE [LARGE SCALE GENOMIC DNA]</scope>
    <source>
        <strain evidence="2">Shaxun</strain>
        <tissue evidence="2">Muscle</tissue>
    </source>
</reference>
<gene>
    <name evidence="2" type="ORF">BSL78_16291</name>
</gene>
<feature type="compositionally biased region" description="Basic residues" evidence="1">
    <location>
        <begin position="80"/>
        <end position="92"/>
    </location>
</feature>